<evidence type="ECO:0000256" key="1">
    <source>
        <dbReference type="ARBA" id="ARBA00004651"/>
    </source>
</evidence>
<accession>A0A0B4S188</accession>
<sequence length="562" mass="66412">MKSFIQVFKNCINKKIIVIFASLIVSLDRLILISIFPLIITIKRKEDIIVLLYILLFFIFGEFFNIFVNYSLEKHGEKHKKVLKLNILKSFENIELKEFESVNFKNKIFVINNYIENYIKISKDCYKTLINLFLALFVLLIIFYINVYMFIAYLFVITFILYLKNNQLKASKDIWIKYMENCKEHNIINNILIDKEHSNERKIFNVFNFYNKIFLHKYDDAIDENLKDARNRLKFDFLCEVSNYFIILSMVIASLYLYNLGSINISYFYLLNSGLIIITEIIGTELNKISDYFNFTNGINLYHEFITKKKLLKNHVKLSNYNIEFDRVFFRYPNSDEYIIKNFSFTFEFGKNYSILGRNGSGKSTLIKLLLGLYRVEKGNIRIGGVDINDISLEQKSKIFSVLFQHPKKYPFTIFENINLEESQKGDLDIDKSIVEFVENFNDGIDSYTSINYKNNVNLSGGQWKNIFFNRVFLRKSKVFIFDEPTSNLDPFLELEYYKNIQDKISGSLNIFISHRLGIVKYTDIILLIEDGNLIESGTHNELISYGGKYFEMYEIQKSIFD</sequence>
<dbReference type="GO" id="GO:0005886">
    <property type="term" value="C:plasma membrane"/>
    <property type="evidence" value="ECO:0007669"/>
    <property type="project" value="UniProtKB-SubCell"/>
</dbReference>
<keyword evidence="5 7" id="KW-1133">Transmembrane helix</keyword>
<dbReference type="GO" id="GO:0016887">
    <property type="term" value="F:ATP hydrolysis activity"/>
    <property type="evidence" value="ECO:0007669"/>
    <property type="project" value="InterPro"/>
</dbReference>
<dbReference type="InterPro" id="IPR039421">
    <property type="entry name" value="Type_1_exporter"/>
</dbReference>
<protein>
    <submittedName>
        <fullName evidence="9">ABC transporter ATP-binding protein</fullName>
    </submittedName>
</protein>
<evidence type="ECO:0000259" key="8">
    <source>
        <dbReference type="PROSITE" id="PS50893"/>
    </source>
</evidence>
<dbReference type="Pfam" id="PF00005">
    <property type="entry name" value="ABC_tran"/>
    <property type="match status" value="1"/>
</dbReference>
<evidence type="ECO:0000256" key="2">
    <source>
        <dbReference type="ARBA" id="ARBA00022692"/>
    </source>
</evidence>
<feature type="transmembrane region" description="Helical" evidence="7">
    <location>
        <begin position="16"/>
        <end position="36"/>
    </location>
</feature>
<dbReference type="CDD" id="cd03228">
    <property type="entry name" value="ABCC_MRP_Like"/>
    <property type="match status" value="1"/>
</dbReference>
<dbReference type="PROSITE" id="PS50893">
    <property type="entry name" value="ABC_TRANSPORTER_2"/>
    <property type="match status" value="1"/>
</dbReference>
<dbReference type="PANTHER" id="PTHR24221">
    <property type="entry name" value="ATP-BINDING CASSETTE SUB-FAMILY B"/>
    <property type="match status" value="1"/>
</dbReference>
<dbReference type="OrthoDB" id="9806127at2"/>
<dbReference type="Gene3D" id="3.40.50.300">
    <property type="entry name" value="P-loop containing nucleotide triphosphate hydrolases"/>
    <property type="match status" value="1"/>
</dbReference>
<evidence type="ECO:0000256" key="7">
    <source>
        <dbReference type="SAM" id="Phobius"/>
    </source>
</evidence>
<evidence type="ECO:0000313" key="10">
    <source>
        <dbReference type="Proteomes" id="UP000031386"/>
    </source>
</evidence>
<reference evidence="9 10" key="1">
    <citation type="submission" date="2014-10" db="EMBL/GenBank/DDBJ databases">
        <title>Complete genome sequence of Parvimonas micra KCOM 1535 (= ChDC B708).</title>
        <authorList>
            <person name="Kook J.-K."/>
            <person name="Park S.-N."/>
            <person name="Lim Y.K."/>
            <person name="Roh H."/>
        </authorList>
    </citation>
    <scope>NUCLEOTIDE SEQUENCE [LARGE SCALE GENOMIC DNA]</scope>
    <source>
        <strain evidence="10">KCOM 1535 / ChDC B708</strain>
    </source>
</reference>
<dbReference type="AlphaFoldDB" id="A0A0B4S188"/>
<name>A0A0B4S188_9FIRM</name>
<dbReference type="GO" id="GO:0034040">
    <property type="term" value="F:ATPase-coupled lipid transmembrane transporter activity"/>
    <property type="evidence" value="ECO:0007669"/>
    <property type="project" value="TreeGrafter"/>
</dbReference>
<evidence type="ECO:0000256" key="4">
    <source>
        <dbReference type="ARBA" id="ARBA00022840"/>
    </source>
</evidence>
<proteinExistence type="predicted"/>
<dbReference type="SMART" id="SM00382">
    <property type="entry name" value="AAA"/>
    <property type="match status" value="1"/>
</dbReference>
<organism evidence="9 10">
    <name type="scientific">Parvimonas micra</name>
    <dbReference type="NCBI Taxonomy" id="33033"/>
    <lineage>
        <taxon>Bacteria</taxon>
        <taxon>Bacillati</taxon>
        <taxon>Bacillota</taxon>
        <taxon>Tissierellia</taxon>
        <taxon>Tissierellales</taxon>
        <taxon>Peptoniphilaceae</taxon>
        <taxon>Parvimonas</taxon>
    </lineage>
</organism>
<feature type="domain" description="ABC transporter" evidence="8">
    <location>
        <begin position="323"/>
        <end position="556"/>
    </location>
</feature>
<gene>
    <name evidence="9" type="ORF">NW74_02405</name>
</gene>
<dbReference type="SUPFAM" id="SSF52540">
    <property type="entry name" value="P-loop containing nucleoside triphosphate hydrolases"/>
    <property type="match status" value="1"/>
</dbReference>
<dbReference type="InterPro" id="IPR003593">
    <property type="entry name" value="AAA+_ATPase"/>
</dbReference>
<dbReference type="EMBL" id="CP009761">
    <property type="protein sequence ID" value="AIZ36284.1"/>
    <property type="molecule type" value="Genomic_DNA"/>
</dbReference>
<feature type="transmembrane region" description="Helical" evidence="7">
    <location>
        <begin position="132"/>
        <end position="163"/>
    </location>
</feature>
<dbReference type="Gene3D" id="1.20.1560.10">
    <property type="entry name" value="ABC transporter type 1, transmembrane domain"/>
    <property type="match status" value="1"/>
</dbReference>
<dbReference type="PANTHER" id="PTHR24221:SF654">
    <property type="entry name" value="ATP-BINDING CASSETTE SUB-FAMILY B MEMBER 6"/>
    <property type="match status" value="1"/>
</dbReference>
<keyword evidence="4 9" id="KW-0067">ATP-binding</keyword>
<feature type="transmembrane region" description="Helical" evidence="7">
    <location>
        <begin position="48"/>
        <end position="68"/>
    </location>
</feature>
<keyword evidence="3" id="KW-0547">Nucleotide-binding</keyword>
<dbReference type="InterPro" id="IPR027417">
    <property type="entry name" value="P-loop_NTPase"/>
</dbReference>
<evidence type="ECO:0000313" key="9">
    <source>
        <dbReference type="EMBL" id="AIZ36284.1"/>
    </source>
</evidence>
<dbReference type="InterPro" id="IPR003439">
    <property type="entry name" value="ABC_transporter-like_ATP-bd"/>
</dbReference>
<dbReference type="SUPFAM" id="SSF90123">
    <property type="entry name" value="ABC transporter transmembrane region"/>
    <property type="match status" value="1"/>
</dbReference>
<keyword evidence="10" id="KW-1185">Reference proteome</keyword>
<comment type="subcellular location">
    <subcellularLocation>
        <location evidence="1">Cell membrane</location>
        <topology evidence="1">Multi-pass membrane protein</topology>
    </subcellularLocation>
</comment>
<dbReference type="GO" id="GO:0005524">
    <property type="term" value="F:ATP binding"/>
    <property type="evidence" value="ECO:0007669"/>
    <property type="project" value="UniProtKB-KW"/>
</dbReference>
<evidence type="ECO:0000256" key="5">
    <source>
        <dbReference type="ARBA" id="ARBA00022989"/>
    </source>
</evidence>
<evidence type="ECO:0000256" key="3">
    <source>
        <dbReference type="ARBA" id="ARBA00022741"/>
    </source>
</evidence>
<feature type="transmembrane region" description="Helical" evidence="7">
    <location>
        <begin position="237"/>
        <end position="258"/>
    </location>
</feature>
<dbReference type="InterPro" id="IPR036640">
    <property type="entry name" value="ABC1_TM_sf"/>
</dbReference>
<evidence type="ECO:0000256" key="6">
    <source>
        <dbReference type="ARBA" id="ARBA00023136"/>
    </source>
</evidence>
<keyword evidence="6 7" id="KW-0472">Membrane</keyword>
<dbReference type="RefSeq" id="WP_041953675.1">
    <property type="nucleotide sequence ID" value="NZ_CP009761.1"/>
</dbReference>
<dbReference type="Proteomes" id="UP000031386">
    <property type="component" value="Chromosome"/>
</dbReference>
<keyword evidence="2 7" id="KW-0812">Transmembrane</keyword>
<dbReference type="STRING" id="33033.NW74_02405"/>
<feature type="transmembrane region" description="Helical" evidence="7">
    <location>
        <begin position="264"/>
        <end position="283"/>
    </location>
</feature>
<dbReference type="KEGG" id="pmic:NW74_02405"/>